<reference evidence="2 3" key="1">
    <citation type="submission" date="2018-04" db="EMBL/GenBank/DDBJ databases">
        <title>Genomic Encyclopedia of Archaeal and Bacterial Type Strains, Phase II (KMG-II): from individual species to whole genera.</title>
        <authorList>
            <person name="Goeker M."/>
        </authorList>
    </citation>
    <scope>NUCLEOTIDE SEQUENCE [LARGE SCALE GENOMIC DNA]</scope>
    <source>
        <strain evidence="2 3">DSM 100434</strain>
    </source>
</reference>
<proteinExistence type="predicted"/>
<keyword evidence="1" id="KW-0812">Transmembrane</keyword>
<keyword evidence="1" id="KW-0472">Membrane</keyword>
<evidence type="ECO:0000313" key="3">
    <source>
        <dbReference type="Proteomes" id="UP000244077"/>
    </source>
</evidence>
<feature type="transmembrane region" description="Helical" evidence="1">
    <location>
        <begin position="174"/>
        <end position="192"/>
    </location>
</feature>
<dbReference type="PANTHER" id="PTHR41795">
    <property type="entry name" value="EXOPOLYSACCHARIDE SYNTHESIS PROTEIN"/>
    <property type="match status" value="1"/>
</dbReference>
<dbReference type="PANTHER" id="PTHR41795:SF1">
    <property type="entry name" value="EXOPOLYSACCHARIDE SYNTHESIS PROTEIN"/>
    <property type="match status" value="1"/>
</dbReference>
<dbReference type="InterPro" id="IPR010331">
    <property type="entry name" value="ExoD"/>
</dbReference>
<dbReference type="Pfam" id="PF06055">
    <property type="entry name" value="ExoD"/>
    <property type="match status" value="1"/>
</dbReference>
<comment type="caution">
    <text evidence="2">The sequence shown here is derived from an EMBL/GenBank/DDBJ whole genome shotgun (WGS) entry which is preliminary data.</text>
</comment>
<dbReference type="Proteomes" id="UP000244077">
    <property type="component" value="Unassembled WGS sequence"/>
</dbReference>
<evidence type="ECO:0008006" key="4">
    <source>
        <dbReference type="Google" id="ProtNLM"/>
    </source>
</evidence>
<accession>A0A2T5HLS3</accession>
<evidence type="ECO:0000256" key="1">
    <source>
        <dbReference type="SAM" id="Phobius"/>
    </source>
</evidence>
<name>A0A2T5HLS3_9RHOB</name>
<dbReference type="EMBL" id="QAOH01000006">
    <property type="protein sequence ID" value="PTQ72538.1"/>
    <property type="molecule type" value="Genomic_DNA"/>
</dbReference>
<feature type="transmembrane region" description="Helical" evidence="1">
    <location>
        <begin position="133"/>
        <end position="154"/>
    </location>
</feature>
<dbReference type="RefSeq" id="WP_107816302.1">
    <property type="nucleotide sequence ID" value="NZ_QAOH01000006.1"/>
</dbReference>
<dbReference type="PIRSF" id="PIRSF033239">
    <property type="entry name" value="ExoD"/>
    <property type="match status" value="1"/>
</dbReference>
<protein>
    <recommendedName>
        <fullName evidence="4">Exopolysaccharide synthesis protein ExoD</fullName>
    </recommendedName>
</protein>
<sequence length="195" mass="20670">MGKRAGNDDLTKIFRDLDEVTKDGSELSVGELVRTMESRGVGPFYVLTGMLVMFVGAIPGLPAMAGALLILLAAQTLRGKQGLWMPRWLRERKISGDKLRNGSEKARAVAAKLNPFIHERLTGLATGKLPSRIFAIFAALCGLGMILVGFIPGLPIALSLPLIALGIGLTGRDGAWVIAALVSLIPAVMLLITGL</sequence>
<keyword evidence="1" id="KW-1133">Transmembrane helix</keyword>
<dbReference type="OrthoDB" id="7949130at2"/>
<evidence type="ECO:0000313" key="2">
    <source>
        <dbReference type="EMBL" id="PTQ72538.1"/>
    </source>
</evidence>
<keyword evidence="3" id="KW-1185">Reference proteome</keyword>
<gene>
    <name evidence="2" type="ORF">C8N42_10647</name>
</gene>
<organism evidence="2 3">
    <name type="scientific">Celeribacter persicus</name>
    <dbReference type="NCBI Taxonomy" id="1651082"/>
    <lineage>
        <taxon>Bacteria</taxon>
        <taxon>Pseudomonadati</taxon>
        <taxon>Pseudomonadota</taxon>
        <taxon>Alphaproteobacteria</taxon>
        <taxon>Rhodobacterales</taxon>
        <taxon>Roseobacteraceae</taxon>
        <taxon>Celeribacter</taxon>
    </lineage>
</organism>
<dbReference type="AlphaFoldDB" id="A0A2T5HLS3"/>
<feature type="transmembrane region" description="Helical" evidence="1">
    <location>
        <begin position="44"/>
        <end position="74"/>
    </location>
</feature>